<dbReference type="EMBL" id="JAENII010000005">
    <property type="protein sequence ID" value="MBK1827025.1"/>
    <property type="molecule type" value="Genomic_DNA"/>
</dbReference>
<feature type="signal peptide" evidence="2">
    <location>
        <begin position="1"/>
        <end position="21"/>
    </location>
</feature>
<feature type="chain" id="PRO_5037311837" evidence="2">
    <location>
        <begin position="22"/>
        <end position="247"/>
    </location>
</feature>
<dbReference type="PROSITE" id="PS51257">
    <property type="entry name" value="PROKAR_LIPOPROTEIN"/>
    <property type="match status" value="1"/>
</dbReference>
<reference evidence="3" key="1">
    <citation type="submission" date="2021-01" db="EMBL/GenBank/DDBJ databases">
        <title>Modified the classification status of verrucomicrobia.</title>
        <authorList>
            <person name="Feng X."/>
        </authorList>
    </citation>
    <scope>NUCLEOTIDE SEQUENCE</scope>
    <source>
        <strain evidence="3">KCTC 22201</strain>
    </source>
</reference>
<evidence type="ECO:0000256" key="1">
    <source>
        <dbReference type="SAM" id="Phobius"/>
    </source>
</evidence>
<keyword evidence="2" id="KW-0732">Signal</keyword>
<sequence length="247" mass="26960">MKALGLLASVLLTLACPESLGARFDAAFDTEETKPGGLVVLELTQTGDVPEKVEWSVPRHAMLRLVAREEIPVRKNEDDLYVSGERWVLQAVRSGKVDLKGVAVRTEDGKDSRSVALQDVSLVVLPFPIAATSNEPEAWPDEESESTVPRWAIIVGLVGLVLAVGFWWLKKRPEGSGVDEVASAASEVDFVSKVRRGEVTRSELQGYLLRHGESCSPSLRQALEKAAYARSLDVESLLGQLDKEVAR</sequence>
<evidence type="ECO:0000256" key="2">
    <source>
        <dbReference type="SAM" id="SignalP"/>
    </source>
</evidence>
<dbReference type="Proteomes" id="UP000658278">
    <property type="component" value="Unassembled WGS sequence"/>
</dbReference>
<keyword evidence="4" id="KW-1185">Reference proteome</keyword>
<feature type="transmembrane region" description="Helical" evidence="1">
    <location>
        <begin position="151"/>
        <end position="169"/>
    </location>
</feature>
<keyword evidence="1" id="KW-1133">Transmembrane helix</keyword>
<organism evidence="3 4">
    <name type="scientific">Haloferula rosea</name>
    <dbReference type="NCBI Taxonomy" id="490093"/>
    <lineage>
        <taxon>Bacteria</taxon>
        <taxon>Pseudomonadati</taxon>
        <taxon>Verrucomicrobiota</taxon>
        <taxon>Verrucomicrobiia</taxon>
        <taxon>Verrucomicrobiales</taxon>
        <taxon>Verrucomicrobiaceae</taxon>
        <taxon>Haloferula</taxon>
    </lineage>
</organism>
<proteinExistence type="predicted"/>
<keyword evidence="1" id="KW-0812">Transmembrane</keyword>
<evidence type="ECO:0000313" key="3">
    <source>
        <dbReference type="EMBL" id="MBK1827025.1"/>
    </source>
</evidence>
<dbReference type="AlphaFoldDB" id="A0A934REP1"/>
<keyword evidence="1" id="KW-0472">Membrane</keyword>
<protein>
    <submittedName>
        <fullName evidence="3">Uncharacterized protein</fullName>
    </submittedName>
</protein>
<comment type="caution">
    <text evidence="3">The sequence shown here is derived from an EMBL/GenBank/DDBJ whole genome shotgun (WGS) entry which is preliminary data.</text>
</comment>
<name>A0A934REP1_9BACT</name>
<evidence type="ECO:0000313" key="4">
    <source>
        <dbReference type="Proteomes" id="UP000658278"/>
    </source>
</evidence>
<accession>A0A934REP1</accession>
<gene>
    <name evidence="3" type="ORF">JIN81_08340</name>
</gene>
<dbReference type="RefSeq" id="WP_200278473.1">
    <property type="nucleotide sequence ID" value="NZ_JAENII010000005.1"/>
</dbReference>